<feature type="domain" description="YEATS" evidence="1">
    <location>
        <begin position="36"/>
        <end position="161"/>
    </location>
</feature>
<dbReference type="InterPro" id="IPR046888">
    <property type="entry name" value="pYEATS"/>
</dbReference>
<evidence type="ECO:0000313" key="3">
    <source>
        <dbReference type="Proteomes" id="UP000053961"/>
    </source>
</evidence>
<protein>
    <recommendedName>
        <fullName evidence="1">YEATS domain-containing protein</fullName>
    </recommendedName>
</protein>
<evidence type="ECO:0000313" key="2">
    <source>
        <dbReference type="EMBL" id="KUK94111.1"/>
    </source>
</evidence>
<dbReference type="Proteomes" id="UP000053961">
    <property type="component" value="Unassembled WGS sequence"/>
</dbReference>
<dbReference type="Gene3D" id="2.60.40.1970">
    <property type="entry name" value="YEATS domain"/>
    <property type="match status" value="1"/>
</dbReference>
<evidence type="ECO:0000259" key="1">
    <source>
        <dbReference type="PROSITE" id="PS51037"/>
    </source>
</evidence>
<dbReference type="InterPro" id="IPR038704">
    <property type="entry name" value="YEAST_sf"/>
</dbReference>
<dbReference type="EMBL" id="LGHB01000060">
    <property type="protein sequence ID" value="KUK94111.1"/>
    <property type="molecule type" value="Genomic_DNA"/>
</dbReference>
<reference evidence="3" key="1">
    <citation type="journal article" date="2015" name="MBio">
        <title>Genome-Resolved Metagenomic Analysis Reveals Roles for Candidate Phyla and Other Microbial Community Members in Biogeochemical Transformations in Oil Reservoirs.</title>
        <authorList>
            <person name="Hu P."/>
            <person name="Tom L."/>
            <person name="Singh A."/>
            <person name="Thomas B.C."/>
            <person name="Baker B.J."/>
            <person name="Piceno Y.M."/>
            <person name="Andersen G.L."/>
            <person name="Banfield J.F."/>
        </authorList>
    </citation>
    <scope>NUCLEOTIDE SEQUENCE [LARGE SCALE GENOMIC DNA]</scope>
</reference>
<organism evidence="2 3">
    <name type="scientific">Methanothrix harundinacea</name>
    <dbReference type="NCBI Taxonomy" id="301375"/>
    <lineage>
        <taxon>Archaea</taxon>
        <taxon>Methanobacteriati</taxon>
        <taxon>Methanobacteriota</taxon>
        <taxon>Stenosarchaea group</taxon>
        <taxon>Methanomicrobia</taxon>
        <taxon>Methanotrichales</taxon>
        <taxon>Methanotrichaceae</taxon>
        <taxon>Methanothrix</taxon>
    </lineage>
</organism>
<accession>A0A101IF87</accession>
<gene>
    <name evidence="2" type="ORF">XE07_2235</name>
</gene>
<name>A0A101IF87_9EURY</name>
<sequence length="161" mass="18659">MCVVVDGVGHDSYGMFNSPECIDVVFDWEPNTDRSSDPPACGRPDIQIVTQAVDSDTNRVYYSYNSAEQQVFQIKVLVTGPDKFDVRSVHYELHPTFSPPEYTSRDSYNDFELELWTWGAFDMPITVTMKDGRTYEYDYYFTFGDQLRDAQRRGVPFVQVR</sequence>
<dbReference type="AlphaFoldDB" id="A0A101IF87"/>
<dbReference type="Pfam" id="PF20305">
    <property type="entry name" value="pYEATS"/>
    <property type="match status" value="1"/>
</dbReference>
<dbReference type="InterPro" id="IPR055129">
    <property type="entry name" value="YEATS_dom"/>
</dbReference>
<comment type="caution">
    <text evidence="2">The sequence shown here is derived from an EMBL/GenBank/DDBJ whole genome shotgun (WGS) entry which is preliminary data.</text>
</comment>
<dbReference type="PATRIC" id="fig|301375.6.peg.771"/>
<dbReference type="PROSITE" id="PS51037">
    <property type="entry name" value="YEATS"/>
    <property type="match status" value="1"/>
</dbReference>
<proteinExistence type="predicted"/>